<evidence type="ECO:0000313" key="3">
    <source>
        <dbReference type="Proteomes" id="UP001500466"/>
    </source>
</evidence>
<evidence type="ECO:0000313" key="2">
    <source>
        <dbReference type="EMBL" id="GAA4947038.1"/>
    </source>
</evidence>
<proteinExistence type="predicted"/>
<dbReference type="SUPFAM" id="SSF50249">
    <property type="entry name" value="Nucleic acid-binding proteins"/>
    <property type="match status" value="1"/>
</dbReference>
<dbReference type="Pfam" id="PF18614">
    <property type="entry name" value="RNase_II_C_S1"/>
    <property type="match status" value="1"/>
</dbReference>
<dbReference type="RefSeq" id="WP_345673417.1">
    <property type="nucleotide sequence ID" value="NZ_BAABHS010000001.1"/>
</dbReference>
<keyword evidence="3" id="KW-1185">Reference proteome</keyword>
<dbReference type="InterPro" id="IPR050180">
    <property type="entry name" value="RNR_Ribonuclease"/>
</dbReference>
<name>A0ABP9GL37_9ACTN</name>
<dbReference type="PANTHER" id="PTHR23355:SF42">
    <property type="entry name" value="RIBONUCLEASE II, CHLOROPLASTIC_MITOCHONDRIAL"/>
    <property type="match status" value="1"/>
</dbReference>
<dbReference type="EMBL" id="BAABHS010000001">
    <property type="protein sequence ID" value="GAA4947038.1"/>
    <property type="molecule type" value="Genomic_DNA"/>
</dbReference>
<organism evidence="2 3">
    <name type="scientific">Yinghuangia aomiensis</name>
    <dbReference type="NCBI Taxonomy" id="676205"/>
    <lineage>
        <taxon>Bacteria</taxon>
        <taxon>Bacillati</taxon>
        <taxon>Actinomycetota</taxon>
        <taxon>Actinomycetes</taxon>
        <taxon>Kitasatosporales</taxon>
        <taxon>Streptomycetaceae</taxon>
        <taxon>Yinghuangia</taxon>
    </lineage>
</organism>
<dbReference type="InterPro" id="IPR001900">
    <property type="entry name" value="RNase_II/R"/>
</dbReference>
<dbReference type="InterPro" id="IPR012340">
    <property type="entry name" value="NA-bd_OB-fold"/>
</dbReference>
<dbReference type="InterPro" id="IPR040596">
    <property type="entry name" value="RNase_II_C_S1"/>
</dbReference>
<dbReference type="SMART" id="SM00955">
    <property type="entry name" value="RNB"/>
    <property type="match status" value="1"/>
</dbReference>
<dbReference type="Proteomes" id="UP001500466">
    <property type="component" value="Unassembled WGS sequence"/>
</dbReference>
<protein>
    <submittedName>
        <fullName evidence="2">RNB domain-containing ribonuclease</fullName>
    </submittedName>
</protein>
<gene>
    <name evidence="2" type="ORF">GCM10023205_03650</name>
</gene>
<feature type="domain" description="RNB" evidence="1">
    <location>
        <begin position="58"/>
        <end position="375"/>
    </location>
</feature>
<evidence type="ECO:0000259" key="1">
    <source>
        <dbReference type="SMART" id="SM00955"/>
    </source>
</evidence>
<accession>A0ABP9GL37</accession>
<sequence length="481" mass="51830">MPRRHLHLKAADGERLRAGFAALRADLGLPGAFPPAALAEADAAAVTGARTVPGGRTRRDATDLPFLTIDPAGSRDLDQAMHLERRGTGYRVHYAIADVAAWVTPGGAIDTEAMRRVETLYLPDGSIPLHPPVLSEGPASLLPGQDAPALLWILDLDADGELVGTDVHRATVRSRRRFDYREVQRAVDAGTAEEPLALLRDIGLLRERAERDRGGISLPIPEQEVVEARGTWHLEFRAPIPAEGWNAQISLLTGMAAADLMTYAGVGILRTLPDAPATALAQLRRVARALEVDWPDGTTYGDVIRALDPARPNNAAFLQEATGLLRGAGYTAFDAGVPELATHAAVADEYTHVTAPLRRLVDRFAGEVCAALVAGTDIPDWVMGRLHELPKAMETGDRKAHEVERECVDLVEAAVLEPYVGEHFDGIVVDLNDRQDAGTVQLRRPAVRAKFAGPGLKLGAPARVRLTDADLGRRRVRFAPG</sequence>
<dbReference type="PANTHER" id="PTHR23355">
    <property type="entry name" value="RIBONUCLEASE"/>
    <property type="match status" value="1"/>
</dbReference>
<reference evidence="3" key="1">
    <citation type="journal article" date="2019" name="Int. J. Syst. Evol. Microbiol.">
        <title>The Global Catalogue of Microorganisms (GCM) 10K type strain sequencing project: providing services to taxonomists for standard genome sequencing and annotation.</title>
        <authorList>
            <consortium name="The Broad Institute Genomics Platform"/>
            <consortium name="The Broad Institute Genome Sequencing Center for Infectious Disease"/>
            <person name="Wu L."/>
            <person name="Ma J."/>
        </authorList>
    </citation>
    <scope>NUCLEOTIDE SEQUENCE [LARGE SCALE GENOMIC DNA]</scope>
    <source>
        <strain evidence="3">JCM 17986</strain>
    </source>
</reference>
<comment type="caution">
    <text evidence="2">The sequence shown here is derived from an EMBL/GenBank/DDBJ whole genome shotgun (WGS) entry which is preliminary data.</text>
</comment>
<dbReference type="Pfam" id="PF00773">
    <property type="entry name" value="RNB"/>
    <property type="match status" value="1"/>
</dbReference>